<proteinExistence type="predicted"/>
<dbReference type="Proteomes" id="UP001296967">
    <property type="component" value="Unassembled WGS sequence"/>
</dbReference>
<reference evidence="1" key="2">
    <citation type="journal article" date="2020" name="Microorganisms">
        <title>Osmotic Adaptation and Compatible Solute Biosynthesis of Phototrophic Bacteria as Revealed from Genome Analyses.</title>
        <authorList>
            <person name="Imhoff J.F."/>
            <person name="Rahn T."/>
            <person name="Kunzel S."/>
            <person name="Keller A."/>
            <person name="Neulinger S.C."/>
        </authorList>
    </citation>
    <scope>NUCLEOTIDE SEQUENCE</scope>
    <source>
        <strain evidence="1">DSM 4395</strain>
    </source>
</reference>
<dbReference type="EMBL" id="NHSF01000010">
    <property type="protein sequence ID" value="MBK5929237.1"/>
    <property type="molecule type" value="Genomic_DNA"/>
</dbReference>
<accession>A0AAJ0XF37</accession>
<evidence type="ECO:0000313" key="1">
    <source>
        <dbReference type="EMBL" id="MBK5929237.1"/>
    </source>
</evidence>
<organism evidence="1 2">
    <name type="scientific">Halochromatium salexigens</name>
    <name type="common">Chromatium salexigens</name>
    <dbReference type="NCBI Taxonomy" id="49447"/>
    <lineage>
        <taxon>Bacteria</taxon>
        <taxon>Pseudomonadati</taxon>
        <taxon>Pseudomonadota</taxon>
        <taxon>Gammaproteobacteria</taxon>
        <taxon>Chromatiales</taxon>
        <taxon>Chromatiaceae</taxon>
        <taxon>Halochromatium</taxon>
    </lineage>
</organism>
<protein>
    <submittedName>
        <fullName evidence="1">Uncharacterized protein</fullName>
    </submittedName>
</protein>
<comment type="caution">
    <text evidence="1">The sequence shown here is derived from an EMBL/GenBank/DDBJ whole genome shotgun (WGS) entry which is preliminary data.</text>
</comment>
<name>A0AAJ0XF37_HALSE</name>
<keyword evidence="2" id="KW-1185">Reference proteome</keyword>
<dbReference type="RefSeq" id="WP_201243514.1">
    <property type="nucleotide sequence ID" value="NZ_NHSF01000010.1"/>
</dbReference>
<dbReference type="AlphaFoldDB" id="A0AAJ0XF37"/>
<reference evidence="1" key="1">
    <citation type="submission" date="2017-05" db="EMBL/GenBank/DDBJ databases">
        <authorList>
            <person name="Imhoff J.F."/>
            <person name="Rahn T."/>
            <person name="Kuenzel S."/>
            <person name="Neulinger S.C."/>
        </authorList>
    </citation>
    <scope>NUCLEOTIDE SEQUENCE</scope>
    <source>
        <strain evidence="1">DSM 4395</strain>
    </source>
</reference>
<sequence>MSDYHLYLSLIPEALIASMLEPKEFGSYYAVGTRGRVFGEAIFFELDPNFRSEDFAFSLADERCVTQPDGAPKSSVYLGIYNVLGRIPVSAIGNLYLVTDDGRTLELERAPYSPDKEHPLHLYQEFCPKSPMVASRLEPQTFCRSITDPQHPVTLPRIAFSDLKLGELAYDPLNGKADDLPYRYISHLRDVLADFSTNTKDSKLVIKHVRDGVLYRMVQTGFYVGDHEDFAYYPFPSRGALQSTYYDWWRSAQIAHFD</sequence>
<evidence type="ECO:0000313" key="2">
    <source>
        <dbReference type="Proteomes" id="UP001296967"/>
    </source>
</evidence>
<gene>
    <name evidence="1" type="ORF">CCR82_01480</name>
</gene>